<dbReference type="Proteomes" id="UP000187209">
    <property type="component" value="Unassembled WGS sequence"/>
</dbReference>
<evidence type="ECO:0000256" key="1">
    <source>
        <dbReference type="ARBA" id="ARBA00022737"/>
    </source>
</evidence>
<dbReference type="EMBL" id="MPUH01000468">
    <property type="protein sequence ID" value="OMJ79507.1"/>
    <property type="molecule type" value="Genomic_DNA"/>
</dbReference>
<dbReference type="PROSITE" id="PS50088">
    <property type="entry name" value="ANK_REPEAT"/>
    <property type="match status" value="2"/>
</dbReference>
<dbReference type="OrthoDB" id="346910at2759"/>
<organism evidence="4 5">
    <name type="scientific">Stentor coeruleus</name>
    <dbReference type="NCBI Taxonomy" id="5963"/>
    <lineage>
        <taxon>Eukaryota</taxon>
        <taxon>Sar</taxon>
        <taxon>Alveolata</taxon>
        <taxon>Ciliophora</taxon>
        <taxon>Postciliodesmatophora</taxon>
        <taxon>Heterotrichea</taxon>
        <taxon>Heterotrichida</taxon>
        <taxon>Stentoridae</taxon>
        <taxon>Stentor</taxon>
    </lineage>
</organism>
<keyword evidence="1" id="KW-0677">Repeat</keyword>
<evidence type="ECO:0000256" key="3">
    <source>
        <dbReference type="PROSITE-ProRule" id="PRU00023"/>
    </source>
</evidence>
<name>A0A1R2BS73_9CILI</name>
<accession>A0A1R2BS73</accession>
<dbReference type="InterPro" id="IPR036770">
    <property type="entry name" value="Ankyrin_rpt-contain_sf"/>
</dbReference>
<feature type="repeat" description="ANK" evidence="3">
    <location>
        <begin position="83"/>
        <end position="105"/>
    </location>
</feature>
<evidence type="ECO:0000256" key="2">
    <source>
        <dbReference type="ARBA" id="ARBA00023043"/>
    </source>
</evidence>
<dbReference type="Pfam" id="PF12796">
    <property type="entry name" value="Ank_2"/>
    <property type="match status" value="1"/>
</dbReference>
<dbReference type="Gene3D" id="1.25.40.20">
    <property type="entry name" value="Ankyrin repeat-containing domain"/>
    <property type="match status" value="1"/>
</dbReference>
<gene>
    <name evidence="4" type="ORF">SteCoe_20473</name>
</gene>
<evidence type="ECO:0000313" key="4">
    <source>
        <dbReference type="EMBL" id="OMJ79507.1"/>
    </source>
</evidence>
<dbReference type="AlphaFoldDB" id="A0A1R2BS73"/>
<reference evidence="4 5" key="1">
    <citation type="submission" date="2016-11" db="EMBL/GenBank/DDBJ databases">
        <title>The macronuclear genome of Stentor coeruleus: a giant cell with tiny introns.</title>
        <authorList>
            <person name="Slabodnick M."/>
            <person name="Ruby J.G."/>
            <person name="Reiff S.B."/>
            <person name="Swart E.C."/>
            <person name="Gosai S."/>
            <person name="Prabakaran S."/>
            <person name="Witkowska E."/>
            <person name="Larue G.E."/>
            <person name="Fisher S."/>
            <person name="Freeman R.M."/>
            <person name="Gunawardena J."/>
            <person name="Chu W."/>
            <person name="Stover N.A."/>
            <person name="Gregory B.D."/>
            <person name="Nowacki M."/>
            <person name="Derisi J."/>
            <person name="Roy S.W."/>
            <person name="Marshall W.F."/>
            <person name="Sood P."/>
        </authorList>
    </citation>
    <scope>NUCLEOTIDE SEQUENCE [LARGE SCALE GENOMIC DNA]</scope>
    <source>
        <strain evidence="4">WM001</strain>
    </source>
</reference>
<dbReference type="SUPFAM" id="SSF48403">
    <property type="entry name" value="Ankyrin repeat"/>
    <property type="match status" value="1"/>
</dbReference>
<dbReference type="InterPro" id="IPR002110">
    <property type="entry name" value="Ankyrin_rpt"/>
</dbReference>
<feature type="repeat" description="ANK" evidence="3">
    <location>
        <begin position="50"/>
        <end position="82"/>
    </location>
</feature>
<dbReference type="SMART" id="SM00248">
    <property type="entry name" value="ANK"/>
    <property type="match status" value="2"/>
</dbReference>
<sequence>MGSVPSAKKLASMKISDLSELVTQIKSKSPDAINRIKQLPNFKKIEVSENQWTLLHLASWYGNYPLCKELIKLGIDSNSLDNHKETPLHLAAWRGHFKTVKALLSTSDIAKVNVKGESAKDLARGKGYKDIVELIESFKEKALTVQELI</sequence>
<dbReference type="PROSITE" id="PS50297">
    <property type="entry name" value="ANK_REP_REGION"/>
    <property type="match status" value="1"/>
</dbReference>
<proteinExistence type="predicted"/>
<comment type="caution">
    <text evidence="4">The sequence shown here is derived from an EMBL/GenBank/DDBJ whole genome shotgun (WGS) entry which is preliminary data.</text>
</comment>
<keyword evidence="2 3" id="KW-0040">ANK repeat</keyword>
<dbReference type="PANTHER" id="PTHR24171">
    <property type="entry name" value="ANKYRIN REPEAT DOMAIN-CONTAINING PROTEIN 39-RELATED"/>
    <property type="match status" value="1"/>
</dbReference>
<keyword evidence="5" id="KW-1185">Reference proteome</keyword>
<evidence type="ECO:0000313" key="5">
    <source>
        <dbReference type="Proteomes" id="UP000187209"/>
    </source>
</evidence>
<protein>
    <submittedName>
        <fullName evidence="4">Uncharacterized protein</fullName>
    </submittedName>
</protein>